<gene>
    <name evidence="1" type="primary">cbiB</name>
    <name evidence="1" type="ORF">K4L44_08565</name>
</gene>
<keyword evidence="2" id="KW-1185">Reference proteome</keyword>
<proteinExistence type="predicted"/>
<evidence type="ECO:0000313" key="2">
    <source>
        <dbReference type="Proteomes" id="UP000826212"/>
    </source>
</evidence>
<name>A0AC61NJD3_9BACT</name>
<evidence type="ECO:0000313" key="1">
    <source>
        <dbReference type="EMBL" id="QZE15868.1"/>
    </source>
</evidence>
<reference evidence="1" key="1">
    <citation type="submission" date="2021-08" db="EMBL/GenBank/DDBJ databases">
        <title>Novel anaerobic bacterium isolated from sea squirt in East Sea, Republic of Korea.</title>
        <authorList>
            <person name="Nguyen T.H."/>
            <person name="Li Z."/>
            <person name="Lee Y.-J."/>
            <person name="Ko J."/>
            <person name="Kim S.-G."/>
        </authorList>
    </citation>
    <scope>NUCLEOTIDE SEQUENCE</scope>
    <source>
        <strain evidence="1">KCTC 25031</strain>
    </source>
</reference>
<organism evidence="1 2">
    <name type="scientific">Halosquirtibacter laminarini</name>
    <dbReference type="NCBI Taxonomy" id="3374600"/>
    <lineage>
        <taxon>Bacteria</taxon>
        <taxon>Pseudomonadati</taxon>
        <taxon>Bacteroidota</taxon>
        <taxon>Bacteroidia</taxon>
        <taxon>Marinilabiliales</taxon>
        <taxon>Prolixibacteraceae</taxon>
        <taxon>Halosquirtibacter</taxon>
    </lineage>
</organism>
<accession>A0AC61NJD3</accession>
<protein>
    <submittedName>
        <fullName evidence="1">Adenosylcobinamide-phosphate synthase CbiB</fullName>
    </submittedName>
</protein>
<dbReference type="EMBL" id="CP081303">
    <property type="protein sequence ID" value="QZE15868.1"/>
    <property type="molecule type" value="Genomic_DNA"/>
</dbReference>
<sequence>MMNIDIIPVIIPIMALLLDYALGDPTGIPHPIVSFGKAISWGEKRWNRGKNRVLKGGAMIIGYSAILFILLFTISTLLKVYCPWGYLIFATYFVWMGIANRTLVKEGKAVIKRLDNEGLKAGQEQLARIVGRDTSVLSEQEIRLATLETLSENLSDGVVAPLFWYALLGVPGIMGYKLINTFDSMVGYKNHRYLRFGRIPAQLDDIVNYIPARITAFLMYLTCGKTKVAKSIRKYAKAHASPNAGYPESALAGILQCQFGGPHEYGGVMVDKPFIGDTHKKITTKDLEITCRVNHTVFCMTISIIIVLEILKITLL</sequence>
<dbReference type="Proteomes" id="UP000826212">
    <property type="component" value="Chromosome"/>
</dbReference>